<evidence type="ECO:0000313" key="10">
    <source>
        <dbReference type="Proteomes" id="UP000053317"/>
    </source>
</evidence>
<dbReference type="Gene3D" id="3.30.565.10">
    <property type="entry name" value="Histidine kinase-like ATPase, C-terminal domain"/>
    <property type="match status" value="1"/>
</dbReference>
<dbReference type="Pfam" id="PF00072">
    <property type="entry name" value="Response_reg"/>
    <property type="match status" value="1"/>
</dbReference>
<organism evidence="9 10">
    <name type="scientific">Phaeomoniella chlamydospora</name>
    <name type="common">Phaeoacremonium chlamydosporum</name>
    <dbReference type="NCBI Taxonomy" id="158046"/>
    <lineage>
        <taxon>Eukaryota</taxon>
        <taxon>Fungi</taxon>
        <taxon>Dikarya</taxon>
        <taxon>Ascomycota</taxon>
        <taxon>Pezizomycotina</taxon>
        <taxon>Eurotiomycetes</taxon>
        <taxon>Chaetothyriomycetidae</taxon>
        <taxon>Phaeomoniellales</taxon>
        <taxon>Phaeomoniellaceae</taxon>
        <taxon>Phaeomoniella</taxon>
    </lineage>
</organism>
<dbReference type="InterPro" id="IPR036097">
    <property type="entry name" value="HisK_dim/P_sf"/>
</dbReference>
<dbReference type="GO" id="GO:0000155">
    <property type="term" value="F:phosphorelay sensor kinase activity"/>
    <property type="evidence" value="ECO:0007669"/>
    <property type="project" value="InterPro"/>
</dbReference>
<evidence type="ECO:0000256" key="5">
    <source>
        <dbReference type="ARBA" id="ARBA00022777"/>
    </source>
</evidence>
<comment type="caution">
    <text evidence="9">The sequence shown here is derived from an EMBL/GenBank/DDBJ whole genome shotgun (WGS) entry which is preliminary data.</text>
</comment>
<dbReference type="CDD" id="cd17546">
    <property type="entry name" value="REC_hyHK_CKI1_RcsC-like"/>
    <property type="match status" value="1"/>
</dbReference>
<dbReference type="GO" id="GO:0009927">
    <property type="term" value="F:histidine phosphotransfer kinase activity"/>
    <property type="evidence" value="ECO:0007669"/>
    <property type="project" value="TreeGrafter"/>
</dbReference>
<dbReference type="InterPro" id="IPR005467">
    <property type="entry name" value="His_kinase_dom"/>
</dbReference>
<dbReference type="PANTHER" id="PTHR43047">
    <property type="entry name" value="TWO-COMPONENT HISTIDINE PROTEIN KINASE"/>
    <property type="match status" value="1"/>
</dbReference>
<dbReference type="AlphaFoldDB" id="A0A0G2E3M5"/>
<evidence type="ECO:0000256" key="4">
    <source>
        <dbReference type="ARBA" id="ARBA00022679"/>
    </source>
</evidence>
<dbReference type="OrthoDB" id="21225at2759"/>
<evidence type="ECO:0000313" key="9">
    <source>
        <dbReference type="EMBL" id="KKY17329.1"/>
    </source>
</evidence>
<dbReference type="Gene3D" id="3.30.450.40">
    <property type="match status" value="1"/>
</dbReference>
<dbReference type="GO" id="GO:0005886">
    <property type="term" value="C:plasma membrane"/>
    <property type="evidence" value="ECO:0007669"/>
    <property type="project" value="TreeGrafter"/>
</dbReference>
<dbReference type="InterPro" id="IPR036890">
    <property type="entry name" value="HATPase_C_sf"/>
</dbReference>
<keyword evidence="3 6" id="KW-0597">Phosphoprotein</keyword>
<dbReference type="InterPro" id="IPR029016">
    <property type="entry name" value="GAF-like_dom_sf"/>
</dbReference>
<dbReference type="Pfam" id="PF02518">
    <property type="entry name" value="HATPase_c"/>
    <property type="match status" value="1"/>
</dbReference>
<comment type="catalytic activity">
    <reaction evidence="1">
        <text>ATP + protein L-histidine = ADP + protein N-phospho-L-histidine.</text>
        <dbReference type="EC" id="2.7.13.3"/>
    </reaction>
</comment>
<dbReference type="EMBL" id="LCWF01000148">
    <property type="protein sequence ID" value="KKY17329.1"/>
    <property type="molecule type" value="Genomic_DNA"/>
</dbReference>
<dbReference type="Gene3D" id="1.10.287.130">
    <property type="match status" value="1"/>
</dbReference>
<keyword evidence="4" id="KW-0808">Transferase</keyword>
<dbReference type="EC" id="2.7.13.3" evidence="2"/>
<dbReference type="InterPro" id="IPR001789">
    <property type="entry name" value="Sig_transdc_resp-reg_receiver"/>
</dbReference>
<reference evidence="9 10" key="2">
    <citation type="submission" date="2015-05" db="EMBL/GenBank/DDBJ databases">
        <authorList>
            <person name="Morales-Cruz A."/>
            <person name="Amrine K.C."/>
            <person name="Cantu D."/>
        </authorList>
    </citation>
    <scope>NUCLEOTIDE SEQUENCE [LARGE SCALE GENOMIC DNA]</scope>
    <source>
        <strain evidence="9">UCRPC4</strain>
    </source>
</reference>
<feature type="domain" description="Response regulatory" evidence="8">
    <location>
        <begin position="750"/>
        <end position="865"/>
    </location>
</feature>
<dbReference type="Pfam" id="PF00512">
    <property type="entry name" value="HisKA"/>
    <property type="match status" value="1"/>
</dbReference>
<dbReference type="InterPro" id="IPR011006">
    <property type="entry name" value="CheY-like_superfamily"/>
</dbReference>
<protein>
    <recommendedName>
        <fullName evidence="2">histidine kinase</fullName>
        <ecNumber evidence="2">2.7.13.3</ecNumber>
    </recommendedName>
</protein>
<dbReference type="Proteomes" id="UP000053317">
    <property type="component" value="Unassembled WGS sequence"/>
</dbReference>
<feature type="modified residue" description="4-aspartylphosphate" evidence="6">
    <location>
        <position position="805"/>
    </location>
</feature>
<keyword evidence="5 9" id="KW-0418">Kinase</keyword>
<evidence type="ECO:0000256" key="3">
    <source>
        <dbReference type="ARBA" id="ARBA00022553"/>
    </source>
</evidence>
<dbReference type="PROSITE" id="PS50109">
    <property type="entry name" value="HIS_KIN"/>
    <property type="match status" value="1"/>
</dbReference>
<evidence type="ECO:0000256" key="6">
    <source>
        <dbReference type="PROSITE-ProRule" id="PRU00169"/>
    </source>
</evidence>
<dbReference type="InterPro" id="IPR004358">
    <property type="entry name" value="Sig_transdc_His_kin-like_C"/>
</dbReference>
<dbReference type="SMART" id="SM00388">
    <property type="entry name" value="HisKA"/>
    <property type="match status" value="1"/>
</dbReference>
<feature type="domain" description="Histidine kinase" evidence="7">
    <location>
        <begin position="342"/>
        <end position="581"/>
    </location>
</feature>
<dbReference type="PANTHER" id="PTHR43047:SF72">
    <property type="entry name" value="OSMOSENSING HISTIDINE PROTEIN KINASE SLN1"/>
    <property type="match status" value="1"/>
</dbReference>
<dbReference type="SUPFAM" id="SSF47384">
    <property type="entry name" value="Homodimeric domain of signal transducing histidine kinase"/>
    <property type="match status" value="1"/>
</dbReference>
<dbReference type="Gene3D" id="3.40.50.2300">
    <property type="match status" value="1"/>
</dbReference>
<reference evidence="9 10" key="1">
    <citation type="submission" date="2015-05" db="EMBL/GenBank/DDBJ databases">
        <title>Distinctive expansion of gene families associated with plant cell wall degradation and secondary metabolism in the genomes of grapevine trunk pathogens.</title>
        <authorList>
            <person name="Lawrence D.P."/>
            <person name="Travadon R."/>
            <person name="Rolshausen P.E."/>
            <person name="Baumgartner K."/>
        </authorList>
    </citation>
    <scope>NUCLEOTIDE SEQUENCE [LARGE SCALE GENOMIC DNA]</scope>
    <source>
        <strain evidence="9">UCRPC4</strain>
    </source>
</reference>
<dbReference type="InterPro" id="IPR003594">
    <property type="entry name" value="HATPase_dom"/>
</dbReference>
<evidence type="ECO:0000256" key="2">
    <source>
        <dbReference type="ARBA" id="ARBA00012438"/>
    </source>
</evidence>
<evidence type="ECO:0000259" key="7">
    <source>
        <dbReference type="PROSITE" id="PS50109"/>
    </source>
</evidence>
<dbReference type="PRINTS" id="PR00344">
    <property type="entry name" value="BCTRLSENSOR"/>
</dbReference>
<proteinExistence type="predicted"/>
<evidence type="ECO:0000259" key="8">
    <source>
        <dbReference type="PROSITE" id="PS50110"/>
    </source>
</evidence>
<keyword evidence="10" id="KW-1185">Reference proteome</keyword>
<sequence>MPAKPADFNDPYLFPTLTRNERLRLTMLWYYTSGLMDDKELLMRLQDKLNIARELIGWEFAIMGILDNDVYTRVVTSGLPLAILPRKESTCSHTINQTPGSVFMLTDMDDDWRFKHSPHVEVGGLRSYAGTQLRCRTESGEEVALGSICVASNTVMRPLTAEKQQALVKFAEMLTAEIVTSSQLKRQRQRRLMSELLARTELNATPDNVEKLVLEILEKVYPAATMSIQESPEELIKLQNRSPIPVKAVQDGLWEDIRYIEDAIASLNQQKLQATRTIRAIVSRCGGMHATRFLVVASNKYQQVFDDIDATFLERCSALVSRLSQERSIKEAIEIKDRFFRGITHQLRTPIHGILGSCELLGEELSGMDAAAIVIPGNGTHQSVMTSHVSAYLATIRSSGEELMSTINNMLKLNRWSDIERSPPSATKCRLRQLEVDLASELTQVVPESDLAQISIFFENQVSPDTSLIHVDVPLLKECLQSLLVNAVQATTAGSITIKIGTGRDFSTLRFDVIDTGCGIKSGDRQRVFDAYEKAHAISKGAGLGLTLASKIAAEMSGAVTLVSSEEGKGSHFRVELPEPGFACPISTGKPDRPKLTSLPKQCQVISASEDLTSLAYQFANHLESRYEMVRATTVPTGGLAVVEYEPDAERFRRSLEKVNPGQIGVCLLPAEANKTVAQDPAKNNILFYSGPFTTDVLEKISQQINQIFELRFSLAIHSPPPITFDIPLHVLEKELEDVTLETKARPVFNALLVDDNPINLRIMRMYCEKRSIPFSDAVDGQEAVSIFTACVNDDTTLPFLILMDLQMPNMDGIQATKAIRRLEAGRSLLPSIIFIGADEFFVKPAKLKALDARVHDFFPDFHKF</sequence>
<evidence type="ECO:0000256" key="1">
    <source>
        <dbReference type="ARBA" id="ARBA00000085"/>
    </source>
</evidence>
<dbReference type="SMART" id="SM00387">
    <property type="entry name" value="HATPase_c"/>
    <property type="match status" value="1"/>
</dbReference>
<name>A0A0G2E3M5_PHACM</name>
<dbReference type="SUPFAM" id="SSF55781">
    <property type="entry name" value="GAF domain-like"/>
    <property type="match status" value="1"/>
</dbReference>
<gene>
    <name evidence="9" type="ORF">UCRPC4_g05652</name>
</gene>
<accession>A0A0G2E3M5</accession>
<dbReference type="InterPro" id="IPR003661">
    <property type="entry name" value="HisK_dim/P_dom"/>
</dbReference>
<dbReference type="SMART" id="SM00448">
    <property type="entry name" value="REC"/>
    <property type="match status" value="1"/>
</dbReference>
<dbReference type="CDD" id="cd00082">
    <property type="entry name" value="HisKA"/>
    <property type="match status" value="1"/>
</dbReference>
<dbReference type="SUPFAM" id="SSF52172">
    <property type="entry name" value="CheY-like"/>
    <property type="match status" value="1"/>
</dbReference>
<dbReference type="PROSITE" id="PS50110">
    <property type="entry name" value="RESPONSE_REGULATORY"/>
    <property type="match status" value="1"/>
</dbReference>
<dbReference type="SUPFAM" id="SSF55874">
    <property type="entry name" value="ATPase domain of HSP90 chaperone/DNA topoisomerase II/histidine kinase"/>
    <property type="match status" value="1"/>
</dbReference>